<evidence type="ECO:0000313" key="12">
    <source>
        <dbReference type="Proteomes" id="UP000550501"/>
    </source>
</evidence>
<dbReference type="InterPro" id="IPR014016">
    <property type="entry name" value="UvrD-like_ATP-bd"/>
</dbReference>
<dbReference type="SUPFAM" id="SSF52540">
    <property type="entry name" value="P-loop containing nucleoside triphosphate hydrolases"/>
    <property type="match status" value="1"/>
</dbReference>
<evidence type="ECO:0000256" key="2">
    <source>
        <dbReference type="ARBA" id="ARBA00022801"/>
    </source>
</evidence>
<dbReference type="Pfam" id="PF00580">
    <property type="entry name" value="UvrD-helicase"/>
    <property type="match status" value="1"/>
</dbReference>
<proteinExistence type="predicted"/>
<evidence type="ECO:0000256" key="7">
    <source>
        <dbReference type="ARBA" id="ARBA00034808"/>
    </source>
</evidence>
<dbReference type="AlphaFoldDB" id="A0A839Q1R1"/>
<sequence length="736" mass="79942">MPQIILGPGLKKLDGSLQKATYSFLTKLAADDTAPGLHIEPINNSADPRARTGRVDLSFRAVLFKLQGSQDEASYVFAGTYPHDEAIAVAQKSKISINPRNGVAELIPVDEFTPPPAPTAEPTIAPAATEVAEPSLRQREYNLDDLVDLGIDAVFAEKALDLVGEDSVLEYAESAPASWQGYAIIDLYLGGSFDEVREKYQLSEPASVDTTNDDAVLAAMQHPAARMEFAFIEDNADLRAAIENPDFAAWRIFLHPEQRIWTTKVTTGAFRLTGGAGTGKTVVLLHRARELQRRNSDARIVLTTFNQTLAQSLAEQLRILDADIAVADDLGSPGVYVAGVDTIARRVLVTASGLGGGNGQPGPVAEVLGPRTAEVLRVTSAQAWQAAAEQHAGELPDALRSVSFLEAEYATVILPNHVVTREQYLKVRRPGRGVALNRSRRNAVWDIIETYRAGAAAEGATDFDEKAAIAAQVLDSSAYRPADHVLVDEAQDLSPCRLLLMRALVAAGPDDLFLAEDSHQRIYGQRITLKSYGINIVGRSRRLTLNYRTTQENLRYALGILSGEQYSNLDEEPESTTGYRSARRGPKPTVLKAESLTDQYQKVAGLVQSWIDGGTAPESIGLLVPTRKEAESLPRALGDRDVTVAFVDRDKAGPPKTPVVMTMHRAKGMEFAKAVLVGVGEKSLPRSYLMGAVPDEERADVLRRERSLLYVAATRARDELVVVYVGEPSELLPEHG</sequence>
<keyword evidence="2 9" id="KW-0378">Hydrolase</keyword>
<evidence type="ECO:0000256" key="3">
    <source>
        <dbReference type="ARBA" id="ARBA00022806"/>
    </source>
</evidence>
<accession>A0A839Q1R1</accession>
<keyword evidence="1 9" id="KW-0547">Nucleotide-binding</keyword>
<dbReference type="EMBL" id="JACHVU010000002">
    <property type="protein sequence ID" value="MBB2989647.1"/>
    <property type="molecule type" value="Genomic_DNA"/>
</dbReference>
<gene>
    <name evidence="11" type="ORF">FHR72_001110</name>
</gene>
<keyword evidence="12" id="KW-1185">Reference proteome</keyword>
<evidence type="ECO:0000256" key="5">
    <source>
        <dbReference type="ARBA" id="ARBA00023235"/>
    </source>
</evidence>
<evidence type="ECO:0000313" key="11">
    <source>
        <dbReference type="EMBL" id="MBB2989647.1"/>
    </source>
</evidence>
<dbReference type="EC" id="5.6.2.4" evidence="7"/>
<comment type="catalytic activity">
    <reaction evidence="8">
        <text>ATP + H2O = ADP + phosphate + H(+)</text>
        <dbReference type="Rhea" id="RHEA:13065"/>
        <dbReference type="ChEBI" id="CHEBI:15377"/>
        <dbReference type="ChEBI" id="CHEBI:15378"/>
        <dbReference type="ChEBI" id="CHEBI:30616"/>
        <dbReference type="ChEBI" id="CHEBI:43474"/>
        <dbReference type="ChEBI" id="CHEBI:456216"/>
        <dbReference type="EC" id="5.6.2.4"/>
    </reaction>
</comment>
<dbReference type="InterPro" id="IPR027417">
    <property type="entry name" value="P-loop_NTPase"/>
</dbReference>
<dbReference type="GO" id="GO:0016787">
    <property type="term" value="F:hydrolase activity"/>
    <property type="evidence" value="ECO:0007669"/>
    <property type="project" value="UniProtKB-UniRule"/>
</dbReference>
<evidence type="ECO:0000256" key="8">
    <source>
        <dbReference type="ARBA" id="ARBA00048988"/>
    </source>
</evidence>
<dbReference type="PANTHER" id="PTHR11070">
    <property type="entry name" value="UVRD / RECB / PCRA DNA HELICASE FAMILY MEMBER"/>
    <property type="match status" value="1"/>
</dbReference>
<dbReference type="Proteomes" id="UP000550501">
    <property type="component" value="Unassembled WGS sequence"/>
</dbReference>
<comment type="caution">
    <text evidence="11">The sequence shown here is derived from an EMBL/GenBank/DDBJ whole genome shotgun (WGS) entry which is preliminary data.</text>
</comment>
<evidence type="ECO:0000256" key="6">
    <source>
        <dbReference type="ARBA" id="ARBA00034617"/>
    </source>
</evidence>
<dbReference type="RefSeq" id="WP_183466928.1">
    <property type="nucleotide sequence ID" value="NZ_JACHVU010000002.1"/>
</dbReference>
<reference evidence="11 12" key="1">
    <citation type="submission" date="2020-08" db="EMBL/GenBank/DDBJ databases">
        <title>The Agave Microbiome: Exploring the role of microbial communities in plant adaptations to desert environments.</title>
        <authorList>
            <person name="Partida-Martinez L.P."/>
        </authorList>
    </citation>
    <scope>NUCLEOTIDE SEQUENCE [LARGE SCALE GENOMIC DNA]</scope>
    <source>
        <strain evidence="11 12">AT2.18</strain>
    </source>
</reference>
<keyword evidence="4 9" id="KW-0067">ATP-binding</keyword>
<keyword evidence="3 9" id="KW-0347">Helicase</keyword>
<evidence type="ECO:0000256" key="1">
    <source>
        <dbReference type="ARBA" id="ARBA00022741"/>
    </source>
</evidence>
<evidence type="ECO:0000256" key="9">
    <source>
        <dbReference type="PROSITE-ProRule" id="PRU00560"/>
    </source>
</evidence>
<feature type="binding site" evidence="9">
    <location>
        <begin position="274"/>
        <end position="281"/>
    </location>
    <ligand>
        <name>ATP</name>
        <dbReference type="ChEBI" id="CHEBI:30616"/>
    </ligand>
</feature>
<comment type="catalytic activity">
    <reaction evidence="6">
        <text>Couples ATP hydrolysis with the unwinding of duplex DNA by translocating in the 3'-5' direction.</text>
        <dbReference type="EC" id="5.6.2.4"/>
    </reaction>
</comment>
<evidence type="ECO:0000256" key="4">
    <source>
        <dbReference type="ARBA" id="ARBA00022840"/>
    </source>
</evidence>
<dbReference type="GO" id="GO:0043138">
    <property type="term" value="F:3'-5' DNA helicase activity"/>
    <property type="evidence" value="ECO:0007669"/>
    <property type="project" value="UniProtKB-EC"/>
</dbReference>
<dbReference type="PANTHER" id="PTHR11070:SF45">
    <property type="entry name" value="DNA 3'-5' HELICASE"/>
    <property type="match status" value="1"/>
</dbReference>
<dbReference type="InterPro" id="IPR014017">
    <property type="entry name" value="DNA_helicase_UvrD-like_C"/>
</dbReference>
<evidence type="ECO:0000259" key="10">
    <source>
        <dbReference type="PROSITE" id="PS51198"/>
    </source>
</evidence>
<dbReference type="Gene3D" id="3.40.50.300">
    <property type="entry name" value="P-loop containing nucleotide triphosphate hydrolases"/>
    <property type="match status" value="2"/>
</dbReference>
<name>A0A839Q1R1_MYCIR</name>
<dbReference type="GO" id="GO:0003677">
    <property type="term" value="F:DNA binding"/>
    <property type="evidence" value="ECO:0007669"/>
    <property type="project" value="InterPro"/>
</dbReference>
<organism evidence="11 12">
    <name type="scientific">Mycolicibacterium iranicum</name>
    <name type="common">Mycobacterium iranicum</name>
    <dbReference type="NCBI Taxonomy" id="912594"/>
    <lineage>
        <taxon>Bacteria</taxon>
        <taxon>Bacillati</taxon>
        <taxon>Actinomycetota</taxon>
        <taxon>Actinomycetes</taxon>
        <taxon>Mycobacteriales</taxon>
        <taxon>Mycobacteriaceae</taxon>
        <taxon>Mycolicibacterium</taxon>
    </lineage>
</organism>
<dbReference type="GO" id="GO:0005829">
    <property type="term" value="C:cytosol"/>
    <property type="evidence" value="ECO:0007669"/>
    <property type="project" value="TreeGrafter"/>
</dbReference>
<keyword evidence="5" id="KW-0413">Isomerase</keyword>
<dbReference type="GO" id="GO:0005524">
    <property type="term" value="F:ATP binding"/>
    <property type="evidence" value="ECO:0007669"/>
    <property type="project" value="UniProtKB-UniRule"/>
</dbReference>
<dbReference type="InterPro" id="IPR000212">
    <property type="entry name" value="DNA_helicase_UvrD/REP"/>
</dbReference>
<protein>
    <recommendedName>
        <fullName evidence="7">DNA 3'-5' helicase</fullName>
        <ecNumber evidence="7">5.6.2.4</ecNumber>
    </recommendedName>
</protein>
<dbReference type="PROSITE" id="PS51198">
    <property type="entry name" value="UVRD_HELICASE_ATP_BIND"/>
    <property type="match status" value="1"/>
</dbReference>
<dbReference type="GO" id="GO:0000725">
    <property type="term" value="P:recombinational repair"/>
    <property type="evidence" value="ECO:0007669"/>
    <property type="project" value="TreeGrafter"/>
</dbReference>
<dbReference type="Pfam" id="PF13361">
    <property type="entry name" value="UvrD_C"/>
    <property type="match status" value="1"/>
</dbReference>
<feature type="domain" description="UvrD-like helicase ATP-binding" evidence="10">
    <location>
        <begin position="253"/>
        <end position="557"/>
    </location>
</feature>